<dbReference type="EMBL" id="BAABME010021845">
    <property type="protein sequence ID" value="GAA0164374.1"/>
    <property type="molecule type" value="Genomic_DNA"/>
</dbReference>
<dbReference type="InterPro" id="IPR042086">
    <property type="entry name" value="MeTrfase_capping"/>
</dbReference>
<dbReference type="SUPFAM" id="SSF53335">
    <property type="entry name" value="S-adenosyl-L-methionine-dependent methyltransferases"/>
    <property type="match status" value="1"/>
</dbReference>
<comment type="caution">
    <text evidence="6">The sequence shown here is derived from an EMBL/GenBank/DDBJ whole genome shotgun (WGS) entry which is preliminary data.</text>
</comment>
<evidence type="ECO:0000313" key="7">
    <source>
        <dbReference type="Proteomes" id="UP001454036"/>
    </source>
</evidence>
<comment type="similarity">
    <text evidence="1">Belongs to the methyltransferase superfamily. Type-7 methyltransferase family.</text>
</comment>
<dbReference type="InterPro" id="IPR029063">
    <property type="entry name" value="SAM-dependent_MTases_sf"/>
</dbReference>
<organism evidence="6 7">
    <name type="scientific">Lithospermum erythrorhizon</name>
    <name type="common">Purple gromwell</name>
    <name type="synonym">Lithospermum officinale var. erythrorhizon</name>
    <dbReference type="NCBI Taxonomy" id="34254"/>
    <lineage>
        <taxon>Eukaryota</taxon>
        <taxon>Viridiplantae</taxon>
        <taxon>Streptophyta</taxon>
        <taxon>Embryophyta</taxon>
        <taxon>Tracheophyta</taxon>
        <taxon>Spermatophyta</taxon>
        <taxon>Magnoliopsida</taxon>
        <taxon>eudicotyledons</taxon>
        <taxon>Gunneridae</taxon>
        <taxon>Pentapetalae</taxon>
        <taxon>asterids</taxon>
        <taxon>lamiids</taxon>
        <taxon>Boraginales</taxon>
        <taxon>Boraginaceae</taxon>
        <taxon>Boraginoideae</taxon>
        <taxon>Lithospermeae</taxon>
        <taxon>Lithospermum</taxon>
    </lineage>
</organism>
<dbReference type="GO" id="GO:0032259">
    <property type="term" value="P:methylation"/>
    <property type="evidence" value="ECO:0007669"/>
    <property type="project" value="UniProtKB-KW"/>
</dbReference>
<dbReference type="Gene3D" id="3.40.50.150">
    <property type="entry name" value="Vaccinia Virus protein VP39"/>
    <property type="match status" value="1"/>
</dbReference>
<keyword evidence="4" id="KW-0479">Metal-binding</keyword>
<dbReference type="GO" id="GO:0008168">
    <property type="term" value="F:methyltransferase activity"/>
    <property type="evidence" value="ECO:0007669"/>
    <property type="project" value="UniProtKB-KW"/>
</dbReference>
<dbReference type="Proteomes" id="UP001454036">
    <property type="component" value="Unassembled WGS sequence"/>
</dbReference>
<evidence type="ECO:0000256" key="4">
    <source>
        <dbReference type="ARBA" id="ARBA00022723"/>
    </source>
</evidence>
<dbReference type="PANTHER" id="PTHR31009">
    <property type="entry name" value="S-ADENOSYL-L-METHIONINE:CARBOXYL METHYLTRANSFERASE FAMILY PROTEIN"/>
    <property type="match status" value="1"/>
</dbReference>
<dbReference type="AlphaFoldDB" id="A0AAV3QJW3"/>
<dbReference type="InterPro" id="IPR005299">
    <property type="entry name" value="MeTrfase_7"/>
</dbReference>
<sequence>MSSSLCYESKTPMEECIMSGGNDQLSYTKNSTYQGRVIEVTRPLINEAISEKFLAECLLSGRTICIADLGCSIGPNTFISMQNIIDSITSMYKSIHGQNKTTPFTFQVFFSDHPSNDFNTLFKSLPQDRQYHASGVPGSFYGRLFPPASLHFVHSSFALHWLSKLPEELMDKNSLAWNKGRIDYTNAREEVAEAYASQRRKDLDCFLLARAEELVPQGLMMIVVPARPNGVSHSHILFNILNDILGSCLMEMAKRGIVREESVNSCNLPMYVASIEEIEEAIKRNGSFSIEKMQILPSVSTTDAGLSPQGTSSGIRAIMEGIIKEHFGFEILDELFELYTKKLEENYHNIVSAKVCNLVLMLKRNS</sequence>
<evidence type="ECO:0000256" key="1">
    <source>
        <dbReference type="ARBA" id="ARBA00007967"/>
    </source>
</evidence>
<dbReference type="Pfam" id="PF03492">
    <property type="entry name" value="Methyltransf_7"/>
    <property type="match status" value="1"/>
</dbReference>
<proteinExistence type="inferred from homology"/>
<evidence type="ECO:0000256" key="5">
    <source>
        <dbReference type="ARBA" id="ARBA00022842"/>
    </source>
</evidence>
<name>A0AAV3QJW3_LITER</name>
<keyword evidence="3" id="KW-0808">Transferase</keyword>
<protein>
    <submittedName>
        <fullName evidence="6">Methyltransferase</fullName>
    </submittedName>
</protein>
<dbReference type="Gene3D" id="1.10.1200.270">
    <property type="entry name" value="Methyltransferase, alpha-helical capping domain"/>
    <property type="match status" value="1"/>
</dbReference>
<accession>A0AAV3QJW3</accession>
<gene>
    <name evidence="6" type="ORF">LIER_39768</name>
</gene>
<keyword evidence="5" id="KW-0460">Magnesium</keyword>
<evidence type="ECO:0000313" key="6">
    <source>
        <dbReference type="EMBL" id="GAA0164374.1"/>
    </source>
</evidence>
<keyword evidence="7" id="KW-1185">Reference proteome</keyword>
<keyword evidence="2 6" id="KW-0489">Methyltransferase</keyword>
<evidence type="ECO:0000256" key="3">
    <source>
        <dbReference type="ARBA" id="ARBA00022679"/>
    </source>
</evidence>
<reference evidence="6 7" key="1">
    <citation type="submission" date="2024-01" db="EMBL/GenBank/DDBJ databases">
        <title>The complete chloroplast genome sequence of Lithospermum erythrorhizon: insights into the phylogenetic relationship among Boraginaceae species and the maternal lineages of purple gromwells.</title>
        <authorList>
            <person name="Okada T."/>
            <person name="Watanabe K."/>
        </authorList>
    </citation>
    <scope>NUCLEOTIDE SEQUENCE [LARGE SCALE GENOMIC DNA]</scope>
</reference>
<dbReference type="GO" id="GO:0046872">
    <property type="term" value="F:metal ion binding"/>
    <property type="evidence" value="ECO:0007669"/>
    <property type="project" value="UniProtKB-KW"/>
</dbReference>
<evidence type="ECO:0000256" key="2">
    <source>
        <dbReference type="ARBA" id="ARBA00022603"/>
    </source>
</evidence>